<name>A0ABN7NRS2_TIMPD</name>
<accession>A0ABN7NRS2</accession>
<evidence type="ECO:0000313" key="2">
    <source>
        <dbReference type="EMBL" id="CAG2056262.1"/>
    </source>
</evidence>
<evidence type="ECO:0000313" key="3">
    <source>
        <dbReference type="Proteomes" id="UP001153148"/>
    </source>
</evidence>
<proteinExistence type="predicted"/>
<keyword evidence="3" id="KW-1185">Reference proteome</keyword>
<dbReference type="Proteomes" id="UP001153148">
    <property type="component" value="Unassembled WGS sequence"/>
</dbReference>
<feature type="region of interest" description="Disordered" evidence="1">
    <location>
        <begin position="45"/>
        <end position="66"/>
    </location>
</feature>
<dbReference type="EMBL" id="CAJPIN010003595">
    <property type="protein sequence ID" value="CAG2056262.1"/>
    <property type="molecule type" value="Genomic_DNA"/>
</dbReference>
<gene>
    <name evidence="2" type="ORF">TPAB3V08_LOCUS3256</name>
</gene>
<evidence type="ECO:0000256" key="1">
    <source>
        <dbReference type="SAM" id="MobiDB-lite"/>
    </source>
</evidence>
<comment type="caution">
    <text evidence="2">The sequence shown here is derived from an EMBL/GenBank/DDBJ whole genome shotgun (WGS) entry which is preliminary data.</text>
</comment>
<sequence length="149" mass="16573">MTGQYGIEEQGYAKKEKVCENALLGRHLVATRDIKEGVVVYEGAPPGGRSTANNTSSLPRVLSNPGPVRKQRVRHVWLALVQRQVREVSGAQTRVSHHQYKERSQVVREVTIGLKDPGTFLSVLVAERSRKADYRSKNHGSILFVSLAK</sequence>
<organism evidence="2 3">
    <name type="scientific">Timema podura</name>
    <name type="common">Walking stick</name>
    <dbReference type="NCBI Taxonomy" id="61482"/>
    <lineage>
        <taxon>Eukaryota</taxon>
        <taxon>Metazoa</taxon>
        <taxon>Ecdysozoa</taxon>
        <taxon>Arthropoda</taxon>
        <taxon>Hexapoda</taxon>
        <taxon>Insecta</taxon>
        <taxon>Pterygota</taxon>
        <taxon>Neoptera</taxon>
        <taxon>Polyneoptera</taxon>
        <taxon>Phasmatodea</taxon>
        <taxon>Timematodea</taxon>
        <taxon>Timematoidea</taxon>
        <taxon>Timematidae</taxon>
        <taxon>Timema</taxon>
    </lineage>
</organism>
<protein>
    <submittedName>
        <fullName evidence="2">Uncharacterized protein</fullName>
    </submittedName>
</protein>
<reference evidence="2" key="1">
    <citation type="submission" date="2021-03" db="EMBL/GenBank/DDBJ databases">
        <authorList>
            <person name="Tran Van P."/>
        </authorList>
    </citation>
    <scope>NUCLEOTIDE SEQUENCE</scope>
</reference>